<sequence length="99" mass="10816">MLKKLTATGILAAATAGVMLSGGSAEADLLSAQPAHASTAYPVDPCYNIVPGVYTPSWCTNYTPPVAVYPPTTYYPGYNYGWNRWHHGGWNRGPYHFHR</sequence>
<dbReference type="RefSeq" id="WP_141953331.1">
    <property type="nucleotide sequence ID" value="NZ_VFOZ01000001.1"/>
</dbReference>
<gene>
    <name evidence="2" type="ORF">FB559_0800</name>
</gene>
<evidence type="ECO:0000313" key="3">
    <source>
        <dbReference type="Proteomes" id="UP000316096"/>
    </source>
</evidence>
<feature type="chain" id="PRO_5038764664" evidence="1">
    <location>
        <begin position="28"/>
        <end position="99"/>
    </location>
</feature>
<protein>
    <submittedName>
        <fullName evidence="2">Uncharacterized protein</fullName>
    </submittedName>
</protein>
<dbReference type="AlphaFoldDB" id="A0A543CE00"/>
<name>A0A543CE00_9ACTN</name>
<evidence type="ECO:0000256" key="1">
    <source>
        <dbReference type="SAM" id="SignalP"/>
    </source>
</evidence>
<keyword evidence="1" id="KW-0732">Signal</keyword>
<evidence type="ECO:0000313" key="2">
    <source>
        <dbReference type="EMBL" id="TQL95299.1"/>
    </source>
</evidence>
<dbReference type="EMBL" id="VFOZ01000001">
    <property type="protein sequence ID" value="TQL95299.1"/>
    <property type="molecule type" value="Genomic_DNA"/>
</dbReference>
<organism evidence="2 3">
    <name type="scientific">Actinoallomurus bryophytorum</name>
    <dbReference type="NCBI Taxonomy" id="1490222"/>
    <lineage>
        <taxon>Bacteria</taxon>
        <taxon>Bacillati</taxon>
        <taxon>Actinomycetota</taxon>
        <taxon>Actinomycetes</taxon>
        <taxon>Streptosporangiales</taxon>
        <taxon>Thermomonosporaceae</taxon>
        <taxon>Actinoallomurus</taxon>
    </lineage>
</organism>
<comment type="caution">
    <text evidence="2">The sequence shown here is derived from an EMBL/GenBank/DDBJ whole genome shotgun (WGS) entry which is preliminary data.</text>
</comment>
<dbReference type="Proteomes" id="UP000316096">
    <property type="component" value="Unassembled WGS sequence"/>
</dbReference>
<proteinExistence type="predicted"/>
<feature type="signal peptide" evidence="1">
    <location>
        <begin position="1"/>
        <end position="27"/>
    </location>
</feature>
<accession>A0A543CE00</accession>
<reference evidence="2 3" key="1">
    <citation type="submission" date="2019-06" db="EMBL/GenBank/DDBJ databases">
        <title>Sequencing the genomes of 1000 actinobacteria strains.</title>
        <authorList>
            <person name="Klenk H.-P."/>
        </authorList>
    </citation>
    <scope>NUCLEOTIDE SEQUENCE [LARGE SCALE GENOMIC DNA]</scope>
    <source>
        <strain evidence="2 3">DSM 102200</strain>
    </source>
</reference>
<keyword evidence="3" id="KW-1185">Reference proteome</keyword>